<feature type="domain" description="DUF3298" evidence="1">
    <location>
        <begin position="302"/>
        <end position="369"/>
    </location>
</feature>
<dbReference type="RefSeq" id="WP_231007689.1">
    <property type="nucleotide sequence ID" value="NZ_JAJNEC010000006.1"/>
</dbReference>
<dbReference type="EMBL" id="JAJNEC010000006">
    <property type="protein sequence ID" value="MCD2425249.1"/>
    <property type="molecule type" value="Genomic_DNA"/>
</dbReference>
<name>A0ABS8PW01_9BACT</name>
<accession>A0ABS8PW01</accession>
<dbReference type="InterPro" id="IPR037126">
    <property type="entry name" value="PdaC/RsiV-like_sf"/>
</dbReference>
<protein>
    <submittedName>
        <fullName evidence="3">DUF3298 and DUF4163 domain-containing protein</fullName>
    </submittedName>
</protein>
<reference evidence="3 4" key="1">
    <citation type="submission" date="2021-11" db="EMBL/GenBank/DDBJ databases">
        <title>Genomic of Niabella pedocola.</title>
        <authorList>
            <person name="Wu T."/>
        </authorList>
    </citation>
    <scope>NUCLEOTIDE SEQUENCE [LARGE SCALE GENOMIC DNA]</scope>
    <source>
        <strain evidence="3 4">JCM 31011</strain>
    </source>
</reference>
<feature type="domain" description="Deacetylase PdaC" evidence="2">
    <location>
        <begin position="200"/>
        <end position="276"/>
    </location>
</feature>
<organism evidence="3 4">
    <name type="scientific">Niabella pedocola</name>
    <dbReference type="NCBI Taxonomy" id="1752077"/>
    <lineage>
        <taxon>Bacteria</taxon>
        <taxon>Pseudomonadati</taxon>
        <taxon>Bacteroidota</taxon>
        <taxon>Chitinophagia</taxon>
        <taxon>Chitinophagales</taxon>
        <taxon>Chitinophagaceae</taxon>
        <taxon>Niabella</taxon>
    </lineage>
</organism>
<dbReference type="Gene3D" id="3.30.565.40">
    <property type="entry name" value="Fervidobacterium nodosum Rt17-B1 like"/>
    <property type="match status" value="1"/>
</dbReference>
<comment type="caution">
    <text evidence="3">The sequence shown here is derived from an EMBL/GenBank/DDBJ whole genome shotgun (WGS) entry which is preliminary data.</text>
</comment>
<dbReference type="InterPro" id="IPR025303">
    <property type="entry name" value="PdaC"/>
</dbReference>
<keyword evidence="4" id="KW-1185">Reference proteome</keyword>
<evidence type="ECO:0000313" key="3">
    <source>
        <dbReference type="EMBL" id="MCD2425249.1"/>
    </source>
</evidence>
<dbReference type="Pfam" id="PF11738">
    <property type="entry name" value="DUF3298"/>
    <property type="match status" value="1"/>
</dbReference>
<proteinExistence type="predicted"/>
<evidence type="ECO:0000259" key="2">
    <source>
        <dbReference type="Pfam" id="PF13739"/>
    </source>
</evidence>
<sequence length="386" mass="43083">MKKISFLFLAVLTLCFSCKHTDKKSDNSSGSDSLALAPAPDNYYLQYEGTIGDQPAVMHVVKFGNTYDVNYTLNNEGQTIDLLFQKDSLLKNDSLSFIEFAPRALQDDSAGTDAALHLLIRTDGITGFKFGSKTERVQFRPTEGGSAFVPVGYIDSIRITGFKKDTPTAFTSLVLLEPGKATDTWFTGLLKKNILGAQTTDTASLQTALTQFGRSFIENFRDDIDTMKAAGNEDEAPFSMMHYDQQISSNLIYNNNGYAILSVGNYAYTGGAHGMYGQTMLCLDMQQQKELALSDVLHIDSATLQPILEQHLRTRYKIAQNKPLTDILFDERLALTDNFYFTPKGIGFIYQPYEVAAYAFGLIDIWVPYTELRPYLQTAFIQRMGI</sequence>
<evidence type="ECO:0000259" key="1">
    <source>
        <dbReference type="Pfam" id="PF11738"/>
    </source>
</evidence>
<dbReference type="Gene3D" id="3.90.640.20">
    <property type="entry name" value="Heat-shock cognate protein, ATPase"/>
    <property type="match status" value="1"/>
</dbReference>
<evidence type="ECO:0000313" key="4">
    <source>
        <dbReference type="Proteomes" id="UP001199816"/>
    </source>
</evidence>
<dbReference type="InterPro" id="IPR021729">
    <property type="entry name" value="DUF3298"/>
</dbReference>
<dbReference type="Pfam" id="PF13739">
    <property type="entry name" value="PdaC"/>
    <property type="match status" value="1"/>
</dbReference>
<gene>
    <name evidence="3" type="ORF">LQ567_20855</name>
</gene>
<dbReference type="Proteomes" id="UP001199816">
    <property type="component" value="Unassembled WGS sequence"/>
</dbReference>